<accession>A0ABW3Y779</accession>
<comment type="caution">
    <text evidence="2">The sequence shown here is derived from an EMBL/GenBank/DDBJ whole genome shotgun (WGS) entry which is preliminary data.</text>
</comment>
<evidence type="ECO:0000313" key="3">
    <source>
        <dbReference type="Proteomes" id="UP001597260"/>
    </source>
</evidence>
<dbReference type="InterPro" id="IPR003812">
    <property type="entry name" value="Fido"/>
</dbReference>
<organism evidence="2 3">
    <name type="scientific">Micromonospora sonneratiae</name>
    <dbReference type="NCBI Taxonomy" id="1184706"/>
    <lineage>
        <taxon>Bacteria</taxon>
        <taxon>Bacillati</taxon>
        <taxon>Actinomycetota</taxon>
        <taxon>Actinomycetes</taxon>
        <taxon>Micromonosporales</taxon>
        <taxon>Micromonosporaceae</taxon>
        <taxon>Micromonospora</taxon>
    </lineage>
</organism>
<name>A0ABW3Y779_9ACTN</name>
<reference evidence="3" key="1">
    <citation type="journal article" date="2019" name="Int. J. Syst. Evol. Microbiol.">
        <title>The Global Catalogue of Microorganisms (GCM) 10K type strain sequencing project: providing services to taxonomists for standard genome sequencing and annotation.</title>
        <authorList>
            <consortium name="The Broad Institute Genomics Platform"/>
            <consortium name="The Broad Institute Genome Sequencing Center for Infectious Disease"/>
            <person name="Wu L."/>
            <person name="Ma J."/>
        </authorList>
    </citation>
    <scope>NUCLEOTIDE SEQUENCE [LARGE SCALE GENOMIC DNA]</scope>
    <source>
        <strain evidence="3">JCM 31037</strain>
    </source>
</reference>
<dbReference type="Pfam" id="PF02661">
    <property type="entry name" value="Fic"/>
    <property type="match status" value="1"/>
</dbReference>
<evidence type="ECO:0000259" key="1">
    <source>
        <dbReference type="PROSITE" id="PS51459"/>
    </source>
</evidence>
<sequence>MSDDESWKRIAPALLTWADVDPARHPFDAVRAGDVVRAVAPPVPPPPKWVGFQLVGGSEAEQWRNVVSHALVDRCGRWACGWWWFAGAGEYHGGPVDGWCCVSHSVTSADETLTLVAESLIGWRGWLADLAGQFTRFLPLLRSQESPDDLVVAWEVAVAQLVNLTAARSRSDGGWYARCQQVLTWFLTAAGIPEQHRSTLIEDAIDGRFESWVEPSTVAITDVAERLAHRIVGPQATGRAAQPTPGTDDWPDTWPPGWPSLRTSNLPAQPRRYRRPEAGPATDDLAAWQAVRARVDWSIAAGHVSGPVRTDRDAIADHVAQRPAGSQELTVALGQVRRAAAEGGPLTFVRLAEWQRTVLGVPEAGFRAGPAYAKRGRERYLWRPDLPARFEECLAQATDDDLPLPSRAARVYLDVAFFHPFDDGNARAAMLALYYVLAREEVVLDRAAPLLVTVRQAGDQFGAAGLAKLVELLIAATRRRMRA</sequence>
<evidence type="ECO:0000313" key="2">
    <source>
        <dbReference type="EMBL" id="MFD1319785.1"/>
    </source>
</evidence>
<dbReference type="InterPro" id="IPR036597">
    <property type="entry name" value="Fido-like_dom_sf"/>
</dbReference>
<proteinExistence type="predicted"/>
<gene>
    <name evidence="2" type="ORF">ACFQ4H_01640</name>
</gene>
<dbReference type="SUPFAM" id="SSF140931">
    <property type="entry name" value="Fic-like"/>
    <property type="match status" value="1"/>
</dbReference>
<keyword evidence="3" id="KW-1185">Reference proteome</keyword>
<dbReference type="PROSITE" id="PS51459">
    <property type="entry name" value="FIDO"/>
    <property type="match status" value="1"/>
</dbReference>
<feature type="domain" description="Fido" evidence="1">
    <location>
        <begin position="346"/>
        <end position="475"/>
    </location>
</feature>
<dbReference type="Proteomes" id="UP001597260">
    <property type="component" value="Unassembled WGS sequence"/>
</dbReference>
<dbReference type="Gene3D" id="1.10.3290.10">
    <property type="entry name" value="Fido-like domain"/>
    <property type="match status" value="1"/>
</dbReference>
<dbReference type="RefSeq" id="WP_377566095.1">
    <property type="nucleotide sequence ID" value="NZ_JBHTMP010000001.1"/>
</dbReference>
<protein>
    <submittedName>
        <fullName evidence="2">Fic family protein</fullName>
    </submittedName>
</protein>
<dbReference type="EMBL" id="JBHTMP010000001">
    <property type="protein sequence ID" value="MFD1319785.1"/>
    <property type="molecule type" value="Genomic_DNA"/>
</dbReference>